<comment type="similarity">
    <text evidence="1">Belongs to the anhydro-N-acetylmuramic acid kinase family.</text>
</comment>
<keyword evidence="1 2" id="KW-0418">Kinase</keyword>
<comment type="catalytic activity">
    <reaction evidence="1">
        <text>1,6-anhydro-N-acetyl-beta-muramate + ATP + H2O = N-acetyl-D-muramate 6-phosphate + ADP + H(+)</text>
        <dbReference type="Rhea" id="RHEA:24952"/>
        <dbReference type="ChEBI" id="CHEBI:15377"/>
        <dbReference type="ChEBI" id="CHEBI:15378"/>
        <dbReference type="ChEBI" id="CHEBI:30616"/>
        <dbReference type="ChEBI" id="CHEBI:58690"/>
        <dbReference type="ChEBI" id="CHEBI:58722"/>
        <dbReference type="ChEBI" id="CHEBI:456216"/>
        <dbReference type="EC" id="2.7.1.170"/>
    </reaction>
</comment>
<keyword evidence="1" id="KW-0067">ATP-binding</keyword>
<accession>A0A3N1NTK4</accession>
<dbReference type="UniPathway" id="UPA00343"/>
<comment type="caution">
    <text evidence="2">The sequence shown here is derived from an EMBL/GenBank/DDBJ whole genome shotgun (WGS) entry which is preliminary data.</text>
</comment>
<proteinExistence type="inferred from homology"/>
<dbReference type="GO" id="GO:0009254">
    <property type="term" value="P:peptidoglycan turnover"/>
    <property type="evidence" value="ECO:0007669"/>
    <property type="project" value="UniProtKB-UniRule"/>
</dbReference>
<evidence type="ECO:0000313" key="3">
    <source>
        <dbReference type="Proteomes" id="UP000273643"/>
    </source>
</evidence>
<reference evidence="2 3" key="1">
    <citation type="submission" date="2018-11" db="EMBL/GenBank/DDBJ databases">
        <title>Genomic Encyclopedia of Type Strains, Phase IV (KMG-IV): sequencing the most valuable type-strain genomes for metagenomic binning, comparative biology and taxonomic classification.</title>
        <authorList>
            <person name="Goeker M."/>
        </authorList>
    </citation>
    <scope>NUCLEOTIDE SEQUENCE [LARGE SCALE GENOMIC DNA]</scope>
    <source>
        <strain evidence="2 3">DSM 16974</strain>
    </source>
</reference>
<gene>
    <name evidence="1" type="primary">anmK</name>
    <name evidence="2" type="ORF">EDC38_2529</name>
</gene>
<dbReference type="GO" id="GO:0016301">
    <property type="term" value="F:kinase activity"/>
    <property type="evidence" value="ECO:0007669"/>
    <property type="project" value="UniProtKB-KW"/>
</dbReference>
<comment type="pathway">
    <text evidence="1">Amino-sugar metabolism; 1,6-anhydro-N-acetylmuramate degradation.</text>
</comment>
<dbReference type="UniPathway" id="UPA00544"/>
<keyword evidence="3" id="KW-1185">Reference proteome</keyword>
<keyword evidence="1" id="KW-0119">Carbohydrate metabolism</keyword>
<dbReference type="GO" id="GO:0006040">
    <property type="term" value="P:amino sugar metabolic process"/>
    <property type="evidence" value="ECO:0007669"/>
    <property type="project" value="InterPro"/>
</dbReference>
<sequence length="383" mass="40215">MAGAELYIGLMSGTSADAIDAVLVDFSQPPLKLLAHHSSPLPPDTRAAIHKLAQPGDGEIDRMGALDQQLGRAFAQAALELLSQTGIDPTRVSAIGSHGQTLRHRPPDGTPSSNAFTLQVADPNLIAHLTGITTVADFRRRDMAAGGQGAPLVPALHQTLFHTPEADRAIVNVGGVANLTWLPAHGTVLGFDTGPGNNLMDAWIQRSLGKAFDEGGQWAAQGQIQGTLLSRLLEHPYFRLPPPKSTGPETFHLGWLDDCLEGMPGPIRAEDAQATLLMLTAQGIAASIDGLSVGNARREVYLCGGGAHNLRLQEALKALLPDCVITDTSALGLSPDWVEGVAFAWLARQNLRGLSGNLPSVTGADSPQVLGAVYPGRPSAGIR</sequence>
<dbReference type="SUPFAM" id="SSF53067">
    <property type="entry name" value="Actin-like ATPase domain"/>
    <property type="match status" value="1"/>
</dbReference>
<comment type="pathway">
    <text evidence="1">Cell wall biogenesis; peptidoglycan recycling.</text>
</comment>
<dbReference type="Pfam" id="PF03702">
    <property type="entry name" value="AnmK"/>
    <property type="match status" value="1"/>
</dbReference>
<evidence type="ECO:0000256" key="1">
    <source>
        <dbReference type="HAMAP-Rule" id="MF_01270"/>
    </source>
</evidence>
<dbReference type="GO" id="GO:0016773">
    <property type="term" value="F:phosphotransferase activity, alcohol group as acceptor"/>
    <property type="evidence" value="ECO:0007669"/>
    <property type="project" value="UniProtKB-UniRule"/>
</dbReference>
<dbReference type="AlphaFoldDB" id="A0A3N1NTK4"/>
<dbReference type="PANTHER" id="PTHR30605:SF0">
    <property type="entry name" value="ANHYDRO-N-ACETYLMURAMIC ACID KINASE"/>
    <property type="match status" value="1"/>
</dbReference>
<protein>
    <recommendedName>
        <fullName evidence="1">Anhydro-N-acetylmuramic acid kinase</fullName>
        <ecNumber evidence="1">2.7.1.170</ecNumber>
    </recommendedName>
    <alternativeName>
        <fullName evidence="1">AnhMurNAc kinase</fullName>
    </alternativeName>
</protein>
<dbReference type="EMBL" id="RJUK01000002">
    <property type="protein sequence ID" value="ROQ18307.1"/>
    <property type="molecule type" value="Genomic_DNA"/>
</dbReference>
<comment type="function">
    <text evidence="1">Catalyzes the specific phosphorylation of 1,6-anhydro-N-acetylmuramic acid (anhMurNAc) with the simultaneous cleavage of the 1,6-anhydro ring, generating MurNAc-6-P. Is required for the utilization of anhMurNAc either imported from the medium or derived from its own cell wall murein, and thus plays a role in cell wall recycling.</text>
</comment>
<dbReference type="PANTHER" id="PTHR30605">
    <property type="entry name" value="ANHYDRO-N-ACETYLMURAMIC ACID KINASE"/>
    <property type="match status" value="1"/>
</dbReference>
<dbReference type="Proteomes" id="UP000273643">
    <property type="component" value="Unassembled WGS sequence"/>
</dbReference>
<name>A0A3N1NTK4_9GAMM</name>
<dbReference type="HAMAP" id="MF_01270">
    <property type="entry name" value="AnhMurNAc_kinase"/>
    <property type="match status" value="1"/>
</dbReference>
<dbReference type="GO" id="GO:0097175">
    <property type="term" value="P:1,6-anhydro-N-acetyl-beta-muramic acid catabolic process"/>
    <property type="evidence" value="ECO:0007669"/>
    <property type="project" value="UniProtKB-UniRule"/>
</dbReference>
<dbReference type="OrthoDB" id="9763949at2"/>
<dbReference type="RefSeq" id="WP_123638956.1">
    <property type="nucleotide sequence ID" value="NZ_RJUK01000002.1"/>
</dbReference>
<dbReference type="InterPro" id="IPR005338">
    <property type="entry name" value="Anhydro_N_Ac-Mur_kinase"/>
</dbReference>
<organism evidence="2 3">
    <name type="scientific">Marinimicrobium koreense</name>
    <dbReference type="NCBI Taxonomy" id="306545"/>
    <lineage>
        <taxon>Bacteria</taxon>
        <taxon>Pseudomonadati</taxon>
        <taxon>Pseudomonadota</taxon>
        <taxon>Gammaproteobacteria</taxon>
        <taxon>Cellvibrionales</taxon>
        <taxon>Cellvibrionaceae</taxon>
        <taxon>Marinimicrobium</taxon>
    </lineage>
</organism>
<dbReference type="CDD" id="cd24050">
    <property type="entry name" value="ASKHA_NBD_ANMK"/>
    <property type="match status" value="1"/>
</dbReference>
<dbReference type="GO" id="GO:0005524">
    <property type="term" value="F:ATP binding"/>
    <property type="evidence" value="ECO:0007669"/>
    <property type="project" value="UniProtKB-UniRule"/>
</dbReference>
<keyword evidence="1" id="KW-0808">Transferase</keyword>
<dbReference type="NCBIfam" id="NF007139">
    <property type="entry name" value="PRK09585.1-3"/>
    <property type="match status" value="1"/>
</dbReference>
<dbReference type="InterPro" id="IPR043129">
    <property type="entry name" value="ATPase_NBD"/>
</dbReference>
<keyword evidence="1" id="KW-0547">Nucleotide-binding</keyword>
<dbReference type="Gene3D" id="3.30.420.40">
    <property type="match status" value="2"/>
</dbReference>
<evidence type="ECO:0000313" key="2">
    <source>
        <dbReference type="EMBL" id="ROQ18307.1"/>
    </source>
</evidence>
<dbReference type="EC" id="2.7.1.170" evidence="1"/>
<feature type="binding site" evidence="1">
    <location>
        <begin position="13"/>
        <end position="20"/>
    </location>
    <ligand>
        <name>ATP</name>
        <dbReference type="ChEBI" id="CHEBI:30616"/>
    </ligand>
</feature>